<feature type="compositionally biased region" description="Polar residues" evidence="1">
    <location>
        <begin position="55"/>
        <end position="79"/>
    </location>
</feature>
<proteinExistence type="predicted"/>
<sequence>MFQFLFLSQPKSQFYTTNRSKSSRLLRMNSLSHMIVGLLHRRSALEPPPHKSTAAAEQQHSSKQKSDSCSNMKPTTTSIKNREGLMGAKKKIQNKIEERTCRHLGYF</sequence>
<evidence type="ECO:0000256" key="1">
    <source>
        <dbReference type="SAM" id="MobiDB-lite"/>
    </source>
</evidence>
<evidence type="ECO:0000313" key="2">
    <source>
        <dbReference type="EMBL" id="KAF5941651.1"/>
    </source>
</evidence>
<reference evidence="3" key="1">
    <citation type="journal article" date="2020" name="Nat. Commun.">
        <title>Genome assembly of wild tea tree DASZ reveals pedigree and selection history of tea varieties.</title>
        <authorList>
            <person name="Zhang W."/>
            <person name="Zhang Y."/>
            <person name="Qiu H."/>
            <person name="Guo Y."/>
            <person name="Wan H."/>
            <person name="Zhang X."/>
            <person name="Scossa F."/>
            <person name="Alseekh S."/>
            <person name="Zhang Q."/>
            <person name="Wang P."/>
            <person name="Xu L."/>
            <person name="Schmidt M.H."/>
            <person name="Jia X."/>
            <person name="Li D."/>
            <person name="Zhu A."/>
            <person name="Guo F."/>
            <person name="Chen W."/>
            <person name="Ni D."/>
            <person name="Usadel B."/>
            <person name="Fernie A.R."/>
            <person name="Wen W."/>
        </authorList>
    </citation>
    <scope>NUCLEOTIDE SEQUENCE [LARGE SCALE GENOMIC DNA]</scope>
    <source>
        <strain evidence="3">cv. G240</strain>
    </source>
</reference>
<dbReference type="AlphaFoldDB" id="A0A7J7GP08"/>
<name>A0A7J7GP08_CAMSI</name>
<accession>A0A7J7GP08</accession>
<keyword evidence="3" id="KW-1185">Reference proteome</keyword>
<organism evidence="2 3">
    <name type="scientific">Camellia sinensis</name>
    <name type="common">Tea plant</name>
    <name type="synonym">Thea sinensis</name>
    <dbReference type="NCBI Taxonomy" id="4442"/>
    <lineage>
        <taxon>Eukaryota</taxon>
        <taxon>Viridiplantae</taxon>
        <taxon>Streptophyta</taxon>
        <taxon>Embryophyta</taxon>
        <taxon>Tracheophyta</taxon>
        <taxon>Spermatophyta</taxon>
        <taxon>Magnoliopsida</taxon>
        <taxon>eudicotyledons</taxon>
        <taxon>Gunneridae</taxon>
        <taxon>Pentapetalae</taxon>
        <taxon>asterids</taxon>
        <taxon>Ericales</taxon>
        <taxon>Theaceae</taxon>
        <taxon>Camellia</taxon>
    </lineage>
</organism>
<reference evidence="2 3" key="2">
    <citation type="submission" date="2020-07" db="EMBL/GenBank/DDBJ databases">
        <title>Genome assembly of wild tea tree DASZ reveals pedigree and selection history of tea varieties.</title>
        <authorList>
            <person name="Zhang W."/>
        </authorList>
    </citation>
    <scope>NUCLEOTIDE SEQUENCE [LARGE SCALE GENOMIC DNA]</scope>
    <source>
        <strain evidence="3">cv. G240</strain>
        <tissue evidence="2">Leaf</tissue>
    </source>
</reference>
<comment type="caution">
    <text evidence="2">The sequence shown here is derived from an EMBL/GenBank/DDBJ whole genome shotgun (WGS) entry which is preliminary data.</text>
</comment>
<evidence type="ECO:0000313" key="3">
    <source>
        <dbReference type="Proteomes" id="UP000593564"/>
    </source>
</evidence>
<dbReference type="EMBL" id="JACBKZ010000009">
    <property type="protein sequence ID" value="KAF5941651.1"/>
    <property type="molecule type" value="Genomic_DNA"/>
</dbReference>
<gene>
    <name evidence="2" type="ORF">HYC85_019293</name>
</gene>
<dbReference type="Proteomes" id="UP000593564">
    <property type="component" value="Unassembled WGS sequence"/>
</dbReference>
<protein>
    <submittedName>
        <fullName evidence="2">Uncharacterized protein</fullName>
    </submittedName>
</protein>
<feature type="region of interest" description="Disordered" evidence="1">
    <location>
        <begin position="40"/>
        <end position="91"/>
    </location>
</feature>